<dbReference type="EC" id="3.1.3.3" evidence="4"/>
<dbReference type="Gene3D" id="3.40.50.1000">
    <property type="entry name" value="HAD superfamily/HAD-like"/>
    <property type="match status" value="1"/>
</dbReference>
<comment type="caution">
    <text evidence="15">The sequence shown here is derived from an EMBL/GenBank/DDBJ whole genome shotgun (WGS) entry which is preliminary data.</text>
</comment>
<evidence type="ECO:0000256" key="11">
    <source>
        <dbReference type="ARBA" id="ARBA00031693"/>
    </source>
</evidence>
<dbReference type="Proteomes" id="UP000228621">
    <property type="component" value="Unassembled WGS sequence"/>
</dbReference>
<dbReference type="SFLD" id="SFLDG01137">
    <property type="entry name" value="C1.6.1:_Phosphoserine_Phosphat"/>
    <property type="match status" value="1"/>
</dbReference>
<comment type="pathway">
    <text evidence="2">Amino-acid biosynthesis; L-serine biosynthesis; L-serine from 3-phospho-D-glycerate: step 3/3.</text>
</comment>
<feature type="active site" description="Nucleophile" evidence="14">
    <location>
        <position position="134"/>
    </location>
</feature>
<feature type="active site" description="Proton donor" evidence="14">
    <location>
        <position position="136"/>
    </location>
</feature>
<dbReference type="CDD" id="cd07500">
    <property type="entry name" value="HAD_PSP"/>
    <property type="match status" value="1"/>
</dbReference>
<dbReference type="InterPro" id="IPR036412">
    <property type="entry name" value="HAD-like_sf"/>
</dbReference>
<dbReference type="SFLD" id="SFLDG01136">
    <property type="entry name" value="C1.6:_Phosphoserine_Phosphatas"/>
    <property type="match status" value="1"/>
</dbReference>
<keyword evidence="9" id="KW-0460">Magnesium</keyword>
<evidence type="ECO:0000256" key="1">
    <source>
        <dbReference type="ARBA" id="ARBA00001946"/>
    </source>
</evidence>
<dbReference type="UniPathway" id="UPA00135">
    <property type="reaction ID" value="UER00198"/>
</dbReference>
<dbReference type="SUPFAM" id="SSF56784">
    <property type="entry name" value="HAD-like"/>
    <property type="match status" value="1"/>
</dbReference>
<dbReference type="EMBL" id="NKHF01000090">
    <property type="protein sequence ID" value="PCK30223.1"/>
    <property type="molecule type" value="Genomic_DNA"/>
</dbReference>
<name>A0A2A5JL94_PSEO7</name>
<dbReference type="NCBIfam" id="TIGR00338">
    <property type="entry name" value="serB"/>
    <property type="match status" value="1"/>
</dbReference>
<dbReference type="PANTHER" id="PTHR43344:SF2">
    <property type="entry name" value="PHOSPHOSERINE PHOSPHATASE"/>
    <property type="match status" value="1"/>
</dbReference>
<comment type="similarity">
    <text evidence="3">Belongs to the HAD-like hydrolase superfamily. SerB family.</text>
</comment>
<evidence type="ECO:0000256" key="9">
    <source>
        <dbReference type="ARBA" id="ARBA00022842"/>
    </source>
</evidence>
<dbReference type="OrthoDB" id="9792539at2"/>
<dbReference type="InterPro" id="IPR050582">
    <property type="entry name" value="HAD-like_SerB"/>
</dbReference>
<evidence type="ECO:0000256" key="10">
    <source>
        <dbReference type="ARBA" id="ARBA00023299"/>
    </source>
</evidence>
<dbReference type="Pfam" id="PF00702">
    <property type="entry name" value="Hydrolase"/>
    <property type="match status" value="1"/>
</dbReference>
<keyword evidence="6" id="KW-0028">Amino-acid biosynthesis</keyword>
<sequence length="337" mass="36128">MSSIIQYATHEATAPINALITLNHWYECQANSSLSAVSQVNEHAQHTLCIFGLEMQQAHLSQLIDFVVSIGAKQVYVTAYKPHELLPTALAVRFEADKKPCKAQLSNFAKSIGVQGAIATQAPTITKPGLLVMDMDSTAIQIECIDEIARLAERFDEVASITAQAMAGELSFNESLHRRVASLAGVQLSQIQSLKDDLPLMPGIGALCQTLKQHNWHLAIASGGFTWFAEALIAPLHLDAVFANTLEVANEQLTGKVLGDIVDADKKAEVLALLATQYAIPMNQTVAIGDGANDLVMMAKAQLGVAIHGKPKVVENADAAICEGSLLQLLYLLGVPK</sequence>
<evidence type="ECO:0000256" key="7">
    <source>
        <dbReference type="ARBA" id="ARBA00022723"/>
    </source>
</evidence>
<evidence type="ECO:0000256" key="6">
    <source>
        <dbReference type="ARBA" id="ARBA00022605"/>
    </source>
</evidence>
<evidence type="ECO:0000256" key="5">
    <source>
        <dbReference type="ARBA" id="ARBA00015196"/>
    </source>
</evidence>
<evidence type="ECO:0000256" key="12">
    <source>
        <dbReference type="ARBA" id="ARBA00048138"/>
    </source>
</evidence>
<dbReference type="GO" id="GO:0006564">
    <property type="term" value="P:L-serine biosynthetic process"/>
    <property type="evidence" value="ECO:0007669"/>
    <property type="project" value="UniProtKB-KW"/>
</dbReference>
<comment type="catalytic activity">
    <reaction evidence="13">
        <text>O-phospho-D-serine + H2O = D-serine + phosphate</text>
        <dbReference type="Rhea" id="RHEA:24873"/>
        <dbReference type="ChEBI" id="CHEBI:15377"/>
        <dbReference type="ChEBI" id="CHEBI:35247"/>
        <dbReference type="ChEBI" id="CHEBI:43474"/>
        <dbReference type="ChEBI" id="CHEBI:58680"/>
        <dbReference type="EC" id="3.1.3.3"/>
    </reaction>
</comment>
<dbReference type="NCBIfam" id="TIGR01488">
    <property type="entry name" value="HAD-SF-IB"/>
    <property type="match status" value="1"/>
</dbReference>
<keyword evidence="10" id="KW-0718">Serine biosynthesis</keyword>
<evidence type="ECO:0000256" key="2">
    <source>
        <dbReference type="ARBA" id="ARBA00005135"/>
    </source>
</evidence>
<dbReference type="InterPro" id="IPR023214">
    <property type="entry name" value="HAD_sf"/>
</dbReference>
<gene>
    <name evidence="15" type="primary">serB</name>
    <name evidence="15" type="ORF">CEX98_18655</name>
</gene>
<dbReference type="GO" id="GO:0005737">
    <property type="term" value="C:cytoplasm"/>
    <property type="evidence" value="ECO:0007669"/>
    <property type="project" value="TreeGrafter"/>
</dbReference>
<dbReference type="Gene3D" id="3.30.70.2020">
    <property type="match status" value="1"/>
</dbReference>
<keyword evidence="16" id="KW-1185">Reference proteome</keyword>
<evidence type="ECO:0000313" key="16">
    <source>
        <dbReference type="Proteomes" id="UP000228621"/>
    </source>
</evidence>
<dbReference type="GO" id="GO:0000287">
    <property type="term" value="F:magnesium ion binding"/>
    <property type="evidence" value="ECO:0007669"/>
    <property type="project" value="TreeGrafter"/>
</dbReference>
<dbReference type="Gene3D" id="1.10.150.210">
    <property type="entry name" value="Phosphoserine phosphatase, domain 2"/>
    <property type="match status" value="1"/>
</dbReference>
<dbReference type="InterPro" id="IPR004469">
    <property type="entry name" value="PSP"/>
</dbReference>
<keyword evidence="8" id="KW-0378">Hydrolase</keyword>
<evidence type="ECO:0000256" key="13">
    <source>
        <dbReference type="ARBA" id="ARBA00048523"/>
    </source>
</evidence>
<keyword evidence="7" id="KW-0479">Metal-binding</keyword>
<comment type="cofactor">
    <cofactor evidence="1">
        <name>Mg(2+)</name>
        <dbReference type="ChEBI" id="CHEBI:18420"/>
    </cofactor>
</comment>
<evidence type="ECO:0000313" key="15">
    <source>
        <dbReference type="EMBL" id="PCK30223.1"/>
    </source>
</evidence>
<dbReference type="SFLD" id="SFLDS00003">
    <property type="entry name" value="Haloacid_Dehalogenase"/>
    <property type="match status" value="1"/>
</dbReference>
<organism evidence="15 16">
    <name type="scientific">Pseudoalteromonas piscicida</name>
    <dbReference type="NCBI Taxonomy" id="43662"/>
    <lineage>
        <taxon>Bacteria</taxon>
        <taxon>Pseudomonadati</taxon>
        <taxon>Pseudomonadota</taxon>
        <taxon>Gammaproteobacteria</taxon>
        <taxon>Alteromonadales</taxon>
        <taxon>Pseudoalteromonadaceae</taxon>
        <taxon>Pseudoalteromonas</taxon>
    </lineage>
</organism>
<dbReference type="AlphaFoldDB" id="A0A2A5JL94"/>
<evidence type="ECO:0000256" key="14">
    <source>
        <dbReference type="PIRSR" id="PIRSR604469-1"/>
    </source>
</evidence>
<dbReference type="PANTHER" id="PTHR43344">
    <property type="entry name" value="PHOSPHOSERINE PHOSPHATASE"/>
    <property type="match status" value="1"/>
</dbReference>
<evidence type="ECO:0000256" key="4">
    <source>
        <dbReference type="ARBA" id="ARBA00012640"/>
    </source>
</evidence>
<proteinExistence type="inferred from homology"/>
<dbReference type="GO" id="GO:0036424">
    <property type="term" value="F:L-phosphoserine phosphatase activity"/>
    <property type="evidence" value="ECO:0007669"/>
    <property type="project" value="InterPro"/>
</dbReference>
<evidence type="ECO:0000256" key="8">
    <source>
        <dbReference type="ARBA" id="ARBA00022801"/>
    </source>
</evidence>
<comment type="catalytic activity">
    <reaction evidence="12">
        <text>O-phospho-L-serine + H2O = L-serine + phosphate</text>
        <dbReference type="Rhea" id="RHEA:21208"/>
        <dbReference type="ChEBI" id="CHEBI:15377"/>
        <dbReference type="ChEBI" id="CHEBI:33384"/>
        <dbReference type="ChEBI" id="CHEBI:43474"/>
        <dbReference type="ChEBI" id="CHEBI:57524"/>
        <dbReference type="EC" id="3.1.3.3"/>
    </reaction>
</comment>
<evidence type="ECO:0000256" key="3">
    <source>
        <dbReference type="ARBA" id="ARBA00009184"/>
    </source>
</evidence>
<accession>A0A2A5JL94</accession>
<protein>
    <recommendedName>
        <fullName evidence="5">Phosphoserine phosphatase</fullName>
        <ecNumber evidence="4">3.1.3.3</ecNumber>
    </recommendedName>
    <alternativeName>
        <fullName evidence="11">O-phosphoserine phosphohydrolase</fullName>
    </alternativeName>
</protein>
<reference evidence="16" key="1">
    <citation type="journal article" date="2019" name="Genome Announc.">
        <title>Draft Genome Sequence of Pseudoalteromonas piscicida Strain 36Y ROTHPW, an Hypersaline Seawater Isolate from the South Coast of Sonora, Mexico.</title>
        <authorList>
            <person name="Sanchez-Diaz R."/>
            <person name="Molina-Garza Z.J."/>
            <person name="Cruz-Suarez L.E."/>
            <person name="Selvin J."/>
            <person name="Kiran G.S."/>
            <person name="Ibarra-Gamez J.C."/>
            <person name="Gomez-Gil B."/>
            <person name="Galaviz-Silva L."/>
        </authorList>
    </citation>
    <scope>NUCLEOTIDE SEQUENCE [LARGE SCALE GENOMIC DNA]</scope>
    <source>
        <strain evidence="16">36Y_RITHPW</strain>
    </source>
</reference>
<dbReference type="SFLD" id="SFLDF00029">
    <property type="entry name" value="phosphoserine_phosphatase"/>
    <property type="match status" value="1"/>
</dbReference>
<dbReference type="RefSeq" id="WP_099643528.1">
    <property type="nucleotide sequence ID" value="NZ_NKHF01000090.1"/>
</dbReference>